<evidence type="ECO:0000256" key="1">
    <source>
        <dbReference type="ARBA" id="ARBA00022737"/>
    </source>
</evidence>
<dbReference type="PANTHER" id="PTHR24198:SF165">
    <property type="entry name" value="ANKYRIN REPEAT-CONTAINING PROTEIN-RELATED"/>
    <property type="match status" value="1"/>
</dbReference>
<dbReference type="AlphaFoldDB" id="A0A5N6ILL8"/>
<dbReference type="InterPro" id="IPR002110">
    <property type="entry name" value="Ankyrin_rpt"/>
</dbReference>
<keyword evidence="4" id="KW-1185">Reference proteome</keyword>
<dbReference type="InterPro" id="IPR036770">
    <property type="entry name" value="Ankyrin_rpt-contain_sf"/>
</dbReference>
<dbReference type="Proteomes" id="UP000325579">
    <property type="component" value="Unassembled WGS sequence"/>
</dbReference>
<dbReference type="OrthoDB" id="20872at2759"/>
<name>A0A5N6ILL8_9EURO</name>
<dbReference type="SUPFAM" id="SSF48403">
    <property type="entry name" value="Ankyrin repeat"/>
    <property type="match status" value="1"/>
</dbReference>
<evidence type="ECO:0000313" key="3">
    <source>
        <dbReference type="EMBL" id="KAE8408909.1"/>
    </source>
</evidence>
<proteinExistence type="predicted"/>
<dbReference type="Gene3D" id="1.25.40.20">
    <property type="entry name" value="Ankyrin repeat-containing domain"/>
    <property type="match status" value="1"/>
</dbReference>
<keyword evidence="1" id="KW-0677">Repeat</keyword>
<dbReference type="EMBL" id="ML736741">
    <property type="protein sequence ID" value="KAE8408909.1"/>
    <property type="molecule type" value="Genomic_DNA"/>
</dbReference>
<dbReference type="InterPro" id="IPR001810">
    <property type="entry name" value="F-box_dom"/>
</dbReference>
<dbReference type="RefSeq" id="XP_031946228.1">
    <property type="nucleotide sequence ID" value="XM_032089644.1"/>
</dbReference>
<sequence>MATLARIPREVLYYIVDYLDPEDLISLLVAYPGIAGQLRSQHLSVTGGMVPYLLANSRIEPDPALRDMTVERLIRNSAIPVNSCDKQGCTPLWIAANRGYRKMVKLLLGRKDLEPDIPNKYGVTPLEQVVITGDIAMVRLLLVYGGIDPIRQYSYDRKKAPQLCPLSTAATMGRAAIVKLLIEYSPKDQLERAAALAFRCAACNSREEVMEILINGVENVNFQIENGQSVLLYTYSKGYRSIAKQLLTKDGIDAGWEGDNGRAMLDIAVDREDIEMVELLIAREDVKLSSGFATVRQT</sequence>
<protein>
    <submittedName>
        <fullName evidence="3">Ankyrin repeat-containing domain protein</fullName>
    </submittedName>
</protein>
<dbReference type="SMART" id="SM00248">
    <property type="entry name" value="ANK"/>
    <property type="match status" value="6"/>
</dbReference>
<accession>A0A5N6ILL8</accession>
<dbReference type="PANTHER" id="PTHR24198">
    <property type="entry name" value="ANKYRIN REPEAT AND PROTEIN KINASE DOMAIN-CONTAINING PROTEIN"/>
    <property type="match status" value="1"/>
</dbReference>
<evidence type="ECO:0000256" key="2">
    <source>
        <dbReference type="ARBA" id="ARBA00023043"/>
    </source>
</evidence>
<reference evidence="3 4" key="1">
    <citation type="submission" date="2019-04" db="EMBL/GenBank/DDBJ databases">
        <authorList>
            <consortium name="DOE Joint Genome Institute"/>
            <person name="Mondo S."/>
            <person name="Kjaerbolling I."/>
            <person name="Vesth T."/>
            <person name="Frisvad J.C."/>
            <person name="Nybo J.L."/>
            <person name="Theobald S."/>
            <person name="Kildgaard S."/>
            <person name="Isbrandt T."/>
            <person name="Kuo A."/>
            <person name="Sato A."/>
            <person name="Lyhne E.K."/>
            <person name="Kogle M.E."/>
            <person name="Wiebenga A."/>
            <person name="Kun R.S."/>
            <person name="Lubbers R.J."/>
            <person name="Makela M.R."/>
            <person name="Barry K."/>
            <person name="Chovatia M."/>
            <person name="Clum A."/>
            <person name="Daum C."/>
            <person name="Haridas S."/>
            <person name="He G."/>
            <person name="LaButti K."/>
            <person name="Lipzen A."/>
            <person name="Riley R."/>
            <person name="Salamov A."/>
            <person name="Simmons B.A."/>
            <person name="Magnuson J.K."/>
            <person name="Henrissat B."/>
            <person name="Mortensen U.H."/>
            <person name="Larsen T.O."/>
            <person name="Devries R.P."/>
            <person name="Grigoriev I.V."/>
            <person name="Machida M."/>
            <person name="Baker S.E."/>
            <person name="Andersen M.R."/>
            <person name="Cantor M.N."/>
            <person name="Hua S.X."/>
        </authorList>
    </citation>
    <scope>NUCLEOTIDE SEQUENCE [LARGE SCALE GENOMIC DNA]</scope>
    <source>
        <strain evidence="3 4">CBS 119388</strain>
    </source>
</reference>
<organism evidence="3 4">
    <name type="scientific">Aspergillus pseudonomiae</name>
    <dbReference type="NCBI Taxonomy" id="1506151"/>
    <lineage>
        <taxon>Eukaryota</taxon>
        <taxon>Fungi</taxon>
        <taxon>Dikarya</taxon>
        <taxon>Ascomycota</taxon>
        <taxon>Pezizomycotina</taxon>
        <taxon>Eurotiomycetes</taxon>
        <taxon>Eurotiomycetidae</taxon>
        <taxon>Eurotiales</taxon>
        <taxon>Aspergillaceae</taxon>
        <taxon>Aspergillus</taxon>
        <taxon>Aspergillus subgen. Circumdati</taxon>
    </lineage>
</organism>
<dbReference type="GeneID" id="43674335"/>
<evidence type="ECO:0000313" key="4">
    <source>
        <dbReference type="Proteomes" id="UP000325579"/>
    </source>
</evidence>
<keyword evidence="2" id="KW-0040">ANK repeat</keyword>
<dbReference type="Pfam" id="PF12796">
    <property type="entry name" value="Ank_2"/>
    <property type="match status" value="2"/>
</dbReference>
<gene>
    <name evidence="3" type="ORF">BDV37DRAFT_294483</name>
</gene>
<dbReference type="PROSITE" id="PS50181">
    <property type="entry name" value="FBOX"/>
    <property type="match status" value="1"/>
</dbReference>
<accession>A0A5N7DSB4</accession>